<sequence>MAELQAEPGRAEAVASIRTIVNLSGGLVSIGLMVAVGVWGYRTMVRDVSDVPVVHAAKDPMRVAPEDPGGALGGNMGLAVNKVAAEGLAEKPADRLILAPAPVRLSPEDESSRVMQEIIAAEERAARAQEAADAGLLEDGDSASEAEPEGTDALVARLMKDAEPFAPEKLQAVSADTDIARALLHAQEQIDSEAVTEEEPTEAAFTPESDDIPVQSLRPRMRPGANSPTGPEVMIAAPTPIQPSLDVDPATIEPGTRLAQLGAYDSVETANKEWDRFASRFRDYMTDKKRVIQKASSGGRTFYRLRVMGFDDIAEARYFCAALLAEKAECIPVVFK</sequence>
<dbReference type="RefSeq" id="WP_188476851.1">
    <property type="nucleotide sequence ID" value="NZ_BMFJ01000001.1"/>
</dbReference>
<evidence type="ECO:0000256" key="1">
    <source>
        <dbReference type="SAM" id="MobiDB-lite"/>
    </source>
</evidence>
<organism evidence="4 5">
    <name type="scientific">Primorskyibacter flagellatus</name>
    <dbReference type="NCBI Taxonomy" id="1387277"/>
    <lineage>
        <taxon>Bacteria</taxon>
        <taxon>Pseudomonadati</taxon>
        <taxon>Pseudomonadota</taxon>
        <taxon>Alphaproteobacteria</taxon>
        <taxon>Rhodobacterales</taxon>
        <taxon>Roseobacteraceae</taxon>
        <taxon>Primorskyibacter</taxon>
    </lineage>
</organism>
<keyword evidence="2" id="KW-0812">Transmembrane</keyword>
<dbReference type="AlphaFoldDB" id="A0A917EDJ2"/>
<dbReference type="Gene3D" id="3.30.70.1070">
    <property type="entry name" value="Sporulation related repeat"/>
    <property type="match status" value="1"/>
</dbReference>
<accession>A0A917EDJ2</accession>
<dbReference type="GO" id="GO:0042834">
    <property type="term" value="F:peptidoglycan binding"/>
    <property type="evidence" value="ECO:0007669"/>
    <property type="project" value="InterPro"/>
</dbReference>
<feature type="transmembrane region" description="Helical" evidence="2">
    <location>
        <begin position="20"/>
        <end position="41"/>
    </location>
</feature>
<feature type="compositionally biased region" description="Acidic residues" evidence="1">
    <location>
        <begin position="136"/>
        <end position="149"/>
    </location>
</feature>
<dbReference type="Proteomes" id="UP000612855">
    <property type="component" value="Unassembled WGS sequence"/>
</dbReference>
<dbReference type="EMBL" id="BMFJ01000001">
    <property type="protein sequence ID" value="GGE25987.1"/>
    <property type="molecule type" value="Genomic_DNA"/>
</dbReference>
<keyword evidence="5" id="KW-1185">Reference proteome</keyword>
<name>A0A917EDJ2_9RHOB</name>
<keyword evidence="2" id="KW-0472">Membrane</keyword>
<dbReference type="PROSITE" id="PS51724">
    <property type="entry name" value="SPOR"/>
    <property type="match status" value="1"/>
</dbReference>
<evidence type="ECO:0000259" key="3">
    <source>
        <dbReference type="PROSITE" id="PS51724"/>
    </source>
</evidence>
<evidence type="ECO:0000313" key="5">
    <source>
        <dbReference type="Proteomes" id="UP000612855"/>
    </source>
</evidence>
<feature type="domain" description="SPOR" evidence="3">
    <location>
        <begin position="251"/>
        <end position="336"/>
    </location>
</feature>
<evidence type="ECO:0000256" key="2">
    <source>
        <dbReference type="SAM" id="Phobius"/>
    </source>
</evidence>
<dbReference type="InterPro" id="IPR036680">
    <property type="entry name" value="SPOR-like_sf"/>
</dbReference>
<protein>
    <submittedName>
        <fullName evidence="4">Sporulation protein</fullName>
    </submittedName>
</protein>
<comment type="caution">
    <text evidence="4">The sequence shown here is derived from an EMBL/GenBank/DDBJ whole genome shotgun (WGS) entry which is preliminary data.</text>
</comment>
<gene>
    <name evidence="4" type="ORF">GCM10011360_13020</name>
</gene>
<keyword evidence="2" id="KW-1133">Transmembrane helix</keyword>
<evidence type="ECO:0000313" key="4">
    <source>
        <dbReference type="EMBL" id="GGE25987.1"/>
    </source>
</evidence>
<reference evidence="5" key="1">
    <citation type="journal article" date="2019" name="Int. J. Syst. Evol. Microbiol.">
        <title>The Global Catalogue of Microorganisms (GCM) 10K type strain sequencing project: providing services to taxonomists for standard genome sequencing and annotation.</title>
        <authorList>
            <consortium name="The Broad Institute Genomics Platform"/>
            <consortium name="The Broad Institute Genome Sequencing Center for Infectious Disease"/>
            <person name="Wu L."/>
            <person name="Ma J."/>
        </authorList>
    </citation>
    <scope>NUCLEOTIDE SEQUENCE [LARGE SCALE GENOMIC DNA]</scope>
    <source>
        <strain evidence="5">CGMCC 1.12664</strain>
    </source>
</reference>
<dbReference type="Pfam" id="PF05036">
    <property type="entry name" value="SPOR"/>
    <property type="match status" value="1"/>
</dbReference>
<dbReference type="InterPro" id="IPR007730">
    <property type="entry name" value="SPOR-like_dom"/>
</dbReference>
<proteinExistence type="predicted"/>
<feature type="region of interest" description="Disordered" evidence="1">
    <location>
        <begin position="130"/>
        <end position="149"/>
    </location>
</feature>